<dbReference type="InterPro" id="IPR036865">
    <property type="entry name" value="CRAL-TRIO_dom_sf"/>
</dbReference>
<dbReference type="PROSITE" id="PS50191">
    <property type="entry name" value="CRAL_TRIO"/>
    <property type="match status" value="1"/>
</dbReference>
<accession>A0A9P0DPV6</accession>
<dbReference type="SUPFAM" id="SSF46938">
    <property type="entry name" value="CRAL/TRIO N-terminal domain"/>
    <property type="match status" value="1"/>
</dbReference>
<dbReference type="OrthoDB" id="6575879at2759"/>
<sequence>MTIEYFHPITHETRKFIWSKYEKTVEGAEQDIASLREWMLSQPHLPDDLSERQIMSLLLLGRGSIEKTKMKIDMYYTMRSLYPDIFENSHPQSQRMKEASKFMYICPLPKLFDKINRVLVLKLKDIDPAGLDPSAVFARLINVVEIRLMEDFCFGHLVIMDMQNCKLGHLGRITPTFVRNVYTIGEKALTTRVIALHIINAPAFVDQTVLIIKSIVKPKLAQKIFVHKDMESVLESLDKDVIPRDYGGHEKSLDELEADFEKKFEEYANFFDQRQKLTVNENLRPAKNMNDEVLGYYGNFKKLDVD</sequence>
<dbReference type="Gene3D" id="3.40.525.10">
    <property type="entry name" value="CRAL-TRIO lipid binding domain"/>
    <property type="match status" value="1"/>
</dbReference>
<dbReference type="SMART" id="SM00516">
    <property type="entry name" value="SEC14"/>
    <property type="match status" value="1"/>
</dbReference>
<dbReference type="PANTHER" id="PTHR10174">
    <property type="entry name" value="ALPHA-TOCOPHEROL TRANSFER PROTEIN-RELATED"/>
    <property type="match status" value="1"/>
</dbReference>
<keyword evidence="3" id="KW-1185">Reference proteome</keyword>
<reference evidence="2" key="1">
    <citation type="submission" date="2022-01" db="EMBL/GenBank/DDBJ databases">
        <authorList>
            <person name="King R."/>
        </authorList>
    </citation>
    <scope>NUCLEOTIDE SEQUENCE</scope>
</reference>
<reference evidence="2" key="2">
    <citation type="submission" date="2022-10" db="EMBL/GenBank/DDBJ databases">
        <authorList>
            <consortium name="ENA_rothamsted_submissions"/>
            <consortium name="culmorum"/>
            <person name="King R."/>
        </authorList>
    </citation>
    <scope>NUCLEOTIDE SEQUENCE</scope>
</reference>
<dbReference type="GO" id="GO:1902936">
    <property type="term" value="F:phosphatidylinositol bisphosphate binding"/>
    <property type="evidence" value="ECO:0007669"/>
    <property type="project" value="TreeGrafter"/>
</dbReference>
<dbReference type="Pfam" id="PF00650">
    <property type="entry name" value="CRAL_TRIO"/>
    <property type="match status" value="1"/>
</dbReference>
<dbReference type="CDD" id="cd00170">
    <property type="entry name" value="SEC14"/>
    <property type="match status" value="1"/>
</dbReference>
<name>A0A9P0DPV6_PHACE</name>
<proteinExistence type="predicted"/>
<dbReference type="InterPro" id="IPR036273">
    <property type="entry name" value="CRAL/TRIO_N_dom_sf"/>
</dbReference>
<dbReference type="SUPFAM" id="SSF52087">
    <property type="entry name" value="CRAL/TRIO domain"/>
    <property type="match status" value="1"/>
</dbReference>
<evidence type="ECO:0000259" key="1">
    <source>
        <dbReference type="PROSITE" id="PS50191"/>
    </source>
</evidence>
<dbReference type="EMBL" id="OU896710">
    <property type="protein sequence ID" value="CAH1163223.1"/>
    <property type="molecule type" value="Genomic_DNA"/>
</dbReference>
<dbReference type="AlphaFoldDB" id="A0A9P0DPV6"/>
<organism evidence="2 3">
    <name type="scientific">Phaedon cochleariae</name>
    <name type="common">Mustard beetle</name>
    <dbReference type="NCBI Taxonomy" id="80249"/>
    <lineage>
        <taxon>Eukaryota</taxon>
        <taxon>Metazoa</taxon>
        <taxon>Ecdysozoa</taxon>
        <taxon>Arthropoda</taxon>
        <taxon>Hexapoda</taxon>
        <taxon>Insecta</taxon>
        <taxon>Pterygota</taxon>
        <taxon>Neoptera</taxon>
        <taxon>Endopterygota</taxon>
        <taxon>Coleoptera</taxon>
        <taxon>Polyphaga</taxon>
        <taxon>Cucujiformia</taxon>
        <taxon>Chrysomeloidea</taxon>
        <taxon>Chrysomelidae</taxon>
        <taxon>Chrysomelinae</taxon>
        <taxon>Chrysomelini</taxon>
        <taxon>Phaedon</taxon>
    </lineage>
</organism>
<evidence type="ECO:0000313" key="2">
    <source>
        <dbReference type="EMBL" id="CAH1163223.1"/>
    </source>
</evidence>
<dbReference type="InterPro" id="IPR001251">
    <property type="entry name" value="CRAL-TRIO_dom"/>
</dbReference>
<dbReference type="GO" id="GO:0016020">
    <property type="term" value="C:membrane"/>
    <property type="evidence" value="ECO:0007669"/>
    <property type="project" value="TreeGrafter"/>
</dbReference>
<gene>
    <name evidence="2" type="ORF">PHAECO_LOCUS8553</name>
</gene>
<dbReference type="PANTHER" id="PTHR10174:SF222">
    <property type="entry name" value="GH10083P-RELATED"/>
    <property type="match status" value="1"/>
</dbReference>
<dbReference type="Proteomes" id="UP001153737">
    <property type="component" value="Chromosome 4"/>
</dbReference>
<feature type="domain" description="CRAL-TRIO" evidence="1">
    <location>
        <begin position="118"/>
        <end position="254"/>
    </location>
</feature>
<protein>
    <recommendedName>
        <fullName evidence="1">CRAL-TRIO domain-containing protein</fullName>
    </recommendedName>
</protein>
<evidence type="ECO:0000313" key="3">
    <source>
        <dbReference type="Proteomes" id="UP001153737"/>
    </source>
</evidence>